<dbReference type="Proteomes" id="UP000887580">
    <property type="component" value="Unplaced"/>
</dbReference>
<sequence length="298" mass="35042">MDELIERTKEILTPQNVNNYDEVVYFGERFNGNVKCGSARTYNNGKYWIDEFGNYYLNEMDCIQTIGKLKAFNRIEKATDKGEKWISVQNVDDQTFLNLVLSNFESIEKDTVFSAFYHDLRAYPAYAVKTLTHIKCFFHVFMELERIMAENQLSWIGFLMYGVNFQILFSNFCYTDVSFYNNFNFDTFRNDIIDFTSVITPISYELCLAAMAFQIPPLEQLESQKGAIFRRVCFKNNADYRDICYKITIALVRYIRAECDEGIKSQIESDQVKNILFLDRCKIQKLQTGKTRVRRNGR</sequence>
<name>A0AC35G4U2_9BILA</name>
<accession>A0AC35G4U2</accession>
<reference evidence="2" key="1">
    <citation type="submission" date="2022-11" db="UniProtKB">
        <authorList>
            <consortium name="WormBaseParasite"/>
        </authorList>
    </citation>
    <scope>IDENTIFICATION</scope>
</reference>
<proteinExistence type="predicted"/>
<protein>
    <submittedName>
        <fullName evidence="2">Uncharacterized protein</fullName>
    </submittedName>
</protein>
<dbReference type="WBParaSite" id="PS1159_v2.g2389.t1">
    <property type="protein sequence ID" value="PS1159_v2.g2389.t1"/>
    <property type="gene ID" value="PS1159_v2.g2389"/>
</dbReference>
<evidence type="ECO:0000313" key="1">
    <source>
        <dbReference type="Proteomes" id="UP000887580"/>
    </source>
</evidence>
<organism evidence="1 2">
    <name type="scientific">Panagrolaimus sp. PS1159</name>
    <dbReference type="NCBI Taxonomy" id="55785"/>
    <lineage>
        <taxon>Eukaryota</taxon>
        <taxon>Metazoa</taxon>
        <taxon>Ecdysozoa</taxon>
        <taxon>Nematoda</taxon>
        <taxon>Chromadorea</taxon>
        <taxon>Rhabditida</taxon>
        <taxon>Tylenchina</taxon>
        <taxon>Panagrolaimomorpha</taxon>
        <taxon>Panagrolaimoidea</taxon>
        <taxon>Panagrolaimidae</taxon>
        <taxon>Panagrolaimus</taxon>
    </lineage>
</organism>
<evidence type="ECO:0000313" key="2">
    <source>
        <dbReference type="WBParaSite" id="PS1159_v2.g2389.t1"/>
    </source>
</evidence>